<keyword evidence="3 4" id="KW-0175">Coiled coil</keyword>
<dbReference type="FunCoup" id="A0A7I4AEV7">
    <property type="interactions" value="694"/>
</dbReference>
<keyword evidence="2" id="KW-0333">Golgi apparatus</keyword>
<dbReference type="RefSeq" id="XP_024391624.1">
    <property type="nucleotide sequence ID" value="XM_024535856.2"/>
</dbReference>
<dbReference type="EMBL" id="ABEU02000012">
    <property type="status" value="NOT_ANNOTATED_CDS"/>
    <property type="molecule type" value="Genomic_DNA"/>
</dbReference>
<dbReference type="Gramene" id="Pp3c12_14500V3.2">
    <property type="protein sequence ID" value="Pp3c12_14500V3.2"/>
    <property type="gene ID" value="Pp3c12_14500"/>
</dbReference>
<evidence type="ECO:0000256" key="5">
    <source>
        <dbReference type="SAM" id="MobiDB-lite"/>
    </source>
</evidence>
<feature type="coiled-coil region" evidence="4">
    <location>
        <begin position="252"/>
        <end position="500"/>
    </location>
</feature>
<gene>
    <name evidence="6" type="primary">LOC112290006</name>
</gene>
<dbReference type="GeneID" id="112290006"/>
<evidence type="ECO:0000256" key="2">
    <source>
        <dbReference type="ARBA" id="ARBA00023034"/>
    </source>
</evidence>
<feature type="compositionally biased region" description="Polar residues" evidence="5">
    <location>
        <begin position="676"/>
        <end position="690"/>
    </location>
</feature>
<dbReference type="GO" id="GO:0031267">
    <property type="term" value="F:small GTPase binding"/>
    <property type="evidence" value="ECO:0000318"/>
    <property type="project" value="GO_Central"/>
</dbReference>
<dbReference type="KEGG" id="ppp:112290006"/>
<reference evidence="6 7" key="1">
    <citation type="journal article" date="2008" name="Science">
        <title>The Physcomitrella genome reveals evolutionary insights into the conquest of land by plants.</title>
        <authorList>
            <person name="Rensing S."/>
            <person name="Lang D."/>
            <person name="Zimmer A."/>
            <person name="Terry A."/>
            <person name="Salamov A."/>
            <person name="Shapiro H."/>
            <person name="Nishiyama T."/>
            <person name="Perroud P.-F."/>
            <person name="Lindquist E."/>
            <person name="Kamisugi Y."/>
            <person name="Tanahashi T."/>
            <person name="Sakakibara K."/>
            <person name="Fujita T."/>
            <person name="Oishi K."/>
            <person name="Shin-I T."/>
            <person name="Kuroki Y."/>
            <person name="Toyoda A."/>
            <person name="Suzuki Y."/>
            <person name="Hashimoto A."/>
            <person name="Yamaguchi K."/>
            <person name="Sugano A."/>
            <person name="Kohara Y."/>
            <person name="Fujiyama A."/>
            <person name="Anterola A."/>
            <person name="Aoki S."/>
            <person name="Ashton N."/>
            <person name="Barbazuk W.B."/>
            <person name="Barker E."/>
            <person name="Bennetzen J."/>
            <person name="Bezanilla M."/>
            <person name="Blankenship R."/>
            <person name="Cho S.H."/>
            <person name="Dutcher S."/>
            <person name="Estelle M."/>
            <person name="Fawcett J.A."/>
            <person name="Gundlach H."/>
            <person name="Hanada K."/>
            <person name="Heyl A."/>
            <person name="Hicks K.A."/>
            <person name="Hugh J."/>
            <person name="Lohr M."/>
            <person name="Mayer K."/>
            <person name="Melkozernov A."/>
            <person name="Murata T."/>
            <person name="Nelson D."/>
            <person name="Pils B."/>
            <person name="Prigge M."/>
            <person name="Reiss B."/>
            <person name="Renner T."/>
            <person name="Rombauts S."/>
            <person name="Rushton P."/>
            <person name="Sanderfoot A."/>
            <person name="Schween G."/>
            <person name="Shiu S.-H."/>
            <person name="Stueber K."/>
            <person name="Theodoulou F.L."/>
            <person name="Tu H."/>
            <person name="Van de Peer Y."/>
            <person name="Verrier P.J."/>
            <person name="Waters E."/>
            <person name="Wood A."/>
            <person name="Yang L."/>
            <person name="Cove D."/>
            <person name="Cuming A."/>
            <person name="Hasebe M."/>
            <person name="Lucas S."/>
            <person name="Mishler D.B."/>
            <person name="Reski R."/>
            <person name="Grigoriev I."/>
            <person name="Quatrano R.S."/>
            <person name="Boore J.L."/>
        </authorList>
    </citation>
    <scope>NUCLEOTIDE SEQUENCE [LARGE SCALE GENOMIC DNA]</scope>
    <source>
        <strain evidence="6 7">cv. Gransden 2004</strain>
    </source>
</reference>
<feature type="compositionally biased region" description="Polar residues" evidence="5">
    <location>
        <begin position="639"/>
        <end position="651"/>
    </location>
</feature>
<dbReference type="AlphaFoldDB" id="A0A7I4AEV7"/>
<dbReference type="GO" id="GO:0005794">
    <property type="term" value="C:Golgi apparatus"/>
    <property type="evidence" value="ECO:0000318"/>
    <property type="project" value="GO_Central"/>
</dbReference>
<evidence type="ECO:0000313" key="7">
    <source>
        <dbReference type="Proteomes" id="UP000006727"/>
    </source>
</evidence>
<feature type="compositionally biased region" description="Acidic residues" evidence="5">
    <location>
        <begin position="21"/>
        <end position="36"/>
    </location>
</feature>
<evidence type="ECO:0000256" key="4">
    <source>
        <dbReference type="SAM" id="Coils"/>
    </source>
</evidence>
<accession>A0A7I4AEV7</accession>
<name>A0A7I4AEV7_PHYPA</name>
<evidence type="ECO:0000313" key="6">
    <source>
        <dbReference type="EnsemblPlants" id="Pp3c12_14500V3.2"/>
    </source>
</evidence>
<dbReference type="Proteomes" id="UP000006727">
    <property type="component" value="Chromosome 12"/>
</dbReference>
<keyword evidence="7" id="KW-1185">Reference proteome</keyword>
<dbReference type="PANTHER" id="PTHR18921">
    <property type="entry name" value="MYOSIN HEAVY CHAIN - RELATED"/>
    <property type="match status" value="1"/>
</dbReference>
<reference evidence="6" key="3">
    <citation type="submission" date="2020-12" db="UniProtKB">
        <authorList>
            <consortium name="EnsemblPlants"/>
        </authorList>
    </citation>
    <scope>IDENTIFICATION</scope>
</reference>
<dbReference type="GO" id="GO:0006888">
    <property type="term" value="P:endoplasmic reticulum to Golgi vesicle-mediated transport"/>
    <property type="evidence" value="ECO:0000318"/>
    <property type="project" value="GO_Central"/>
</dbReference>
<evidence type="ECO:0000256" key="3">
    <source>
        <dbReference type="ARBA" id="ARBA00023054"/>
    </source>
</evidence>
<proteinExistence type="predicted"/>
<protein>
    <recommendedName>
        <fullName evidence="8">GRIP domain-containing protein</fullName>
    </recommendedName>
</protein>
<dbReference type="PANTHER" id="PTHR18921:SF2">
    <property type="entry name" value="THYROID RECEPTOR-INTERACTING PROTEIN 11"/>
    <property type="match status" value="1"/>
</dbReference>
<evidence type="ECO:0000256" key="1">
    <source>
        <dbReference type="ARBA" id="ARBA00004555"/>
    </source>
</evidence>
<feature type="region of interest" description="Disordered" evidence="5">
    <location>
        <begin position="19"/>
        <end position="71"/>
    </location>
</feature>
<organism evidence="6 7">
    <name type="scientific">Physcomitrium patens</name>
    <name type="common">Spreading-leaved earth moss</name>
    <name type="synonym">Physcomitrella patens</name>
    <dbReference type="NCBI Taxonomy" id="3218"/>
    <lineage>
        <taxon>Eukaryota</taxon>
        <taxon>Viridiplantae</taxon>
        <taxon>Streptophyta</taxon>
        <taxon>Embryophyta</taxon>
        <taxon>Bryophyta</taxon>
        <taxon>Bryophytina</taxon>
        <taxon>Bryopsida</taxon>
        <taxon>Funariidae</taxon>
        <taxon>Funariales</taxon>
        <taxon>Funariaceae</taxon>
        <taxon>Physcomitrium</taxon>
    </lineage>
</organism>
<dbReference type="OrthoDB" id="71227at2759"/>
<sequence length="690" mass="77967">MWSRFEKLKDNITQIASDVLDSQDELDGEGAPEDGSFEGYYNEDLKSAHTRDSDDEGGNFPPTELDYYNDKGDKLQIDPEAAMKKYNALLEEKEMEVSILREENKLLKEQFLINSTKRDALFNDQNKDVQERMNGHFGDLKEHLQRDEASVEKEDREPEIEKVLDDNSIVANRFESPQTIKLELSSSDSEVVNGLEESVPLLSEVESKDDKFQDTSSVEELNTPKAEDEQVVSLSEKLRASEEVCCSLQKRLEDVSIERDALSNKLEDVSIERDELSKKLEEISLEPEILPKKLEDALLERDTLVKKVEELSIERDKAIQNLGRLRQNLLDMESTTSEKMDNDSFLIGDLELRLKTAEDCVGQLQQALAKSQDELEQAYRKNVLRTMDTNEEMELLKQRLQTCSEALEAKDMELANLQSALGQYYAESDAQERLESELRAVKELNARLTRDLKIAEGTIDLKVQELEAVTKKLGNADSVNEELKHNMHTLEQQVLKLRAALEQSITSLNRMSSDSDFYVDRRIVIKLLVTYFERHHSREVLDLMVRMLGFSEEDKRRVGVAQQSARGGGMVRSVFGMPGRIVGGILGGSESDPYARPTPGDNQSFADLWIDFLLKESQERERRERGGGGINPAPGSPMANVTRSMPSSPSGGQCHRPSHSFSNFPSPFLPPRPNRVSSSSDLQTIPTGDP</sequence>
<dbReference type="InParanoid" id="A0A7I4AEV7"/>
<comment type="subcellular location">
    <subcellularLocation>
        <location evidence="1">Golgi apparatus</location>
    </subcellularLocation>
</comment>
<dbReference type="EnsemblPlants" id="Pp3c12_14500V3.2">
    <property type="protein sequence ID" value="Pp3c12_14500V3.2"/>
    <property type="gene ID" value="Pp3c12_14500"/>
</dbReference>
<reference evidence="6 7" key="2">
    <citation type="journal article" date="2018" name="Plant J.">
        <title>The Physcomitrella patens chromosome-scale assembly reveals moss genome structure and evolution.</title>
        <authorList>
            <person name="Lang D."/>
            <person name="Ullrich K.K."/>
            <person name="Murat F."/>
            <person name="Fuchs J."/>
            <person name="Jenkins J."/>
            <person name="Haas F.B."/>
            <person name="Piednoel M."/>
            <person name="Gundlach H."/>
            <person name="Van Bel M."/>
            <person name="Meyberg R."/>
            <person name="Vives C."/>
            <person name="Morata J."/>
            <person name="Symeonidi A."/>
            <person name="Hiss M."/>
            <person name="Muchero W."/>
            <person name="Kamisugi Y."/>
            <person name="Saleh O."/>
            <person name="Blanc G."/>
            <person name="Decker E.L."/>
            <person name="van Gessel N."/>
            <person name="Grimwood J."/>
            <person name="Hayes R.D."/>
            <person name="Graham S.W."/>
            <person name="Gunter L.E."/>
            <person name="McDaniel S.F."/>
            <person name="Hoernstein S.N.W."/>
            <person name="Larsson A."/>
            <person name="Li F.W."/>
            <person name="Perroud P.F."/>
            <person name="Phillips J."/>
            <person name="Ranjan P."/>
            <person name="Rokshar D.S."/>
            <person name="Rothfels C.J."/>
            <person name="Schneider L."/>
            <person name="Shu S."/>
            <person name="Stevenson D.W."/>
            <person name="Thummler F."/>
            <person name="Tillich M."/>
            <person name="Villarreal Aguilar J.C."/>
            <person name="Widiez T."/>
            <person name="Wong G.K."/>
            <person name="Wymore A."/>
            <person name="Zhang Y."/>
            <person name="Zimmer A.D."/>
            <person name="Quatrano R.S."/>
            <person name="Mayer K.F.X."/>
            <person name="Goodstein D."/>
            <person name="Casacuberta J.M."/>
            <person name="Vandepoele K."/>
            <person name="Reski R."/>
            <person name="Cuming A.C."/>
            <person name="Tuskan G.A."/>
            <person name="Maumus F."/>
            <person name="Salse J."/>
            <person name="Schmutz J."/>
            <person name="Rensing S.A."/>
        </authorList>
    </citation>
    <scope>NUCLEOTIDE SEQUENCE [LARGE SCALE GENOMIC DNA]</scope>
    <source>
        <strain evidence="6 7">cv. Gransden 2004</strain>
    </source>
</reference>
<feature type="compositionally biased region" description="Basic and acidic residues" evidence="5">
    <location>
        <begin position="43"/>
        <end position="52"/>
    </location>
</feature>
<evidence type="ECO:0008006" key="8">
    <source>
        <dbReference type="Google" id="ProtNLM"/>
    </source>
</evidence>
<dbReference type="GO" id="GO:0007030">
    <property type="term" value="P:Golgi organization"/>
    <property type="evidence" value="ECO:0000318"/>
    <property type="project" value="GO_Central"/>
</dbReference>
<feature type="coiled-coil region" evidence="4">
    <location>
        <begin position="83"/>
        <end position="110"/>
    </location>
</feature>
<feature type="region of interest" description="Disordered" evidence="5">
    <location>
        <begin position="620"/>
        <end position="690"/>
    </location>
</feature>